<evidence type="ECO:0000313" key="2">
    <source>
        <dbReference type="Proteomes" id="UP001190700"/>
    </source>
</evidence>
<evidence type="ECO:0000313" key="1">
    <source>
        <dbReference type="EMBL" id="KAK3256473.1"/>
    </source>
</evidence>
<dbReference type="Proteomes" id="UP001190700">
    <property type="component" value="Unassembled WGS sequence"/>
</dbReference>
<proteinExistence type="predicted"/>
<name>A0AAE0KQ00_9CHLO</name>
<reference evidence="1 2" key="1">
    <citation type="journal article" date="2015" name="Genome Biol. Evol.">
        <title>Comparative Genomics of a Bacterivorous Green Alga Reveals Evolutionary Causalities and Consequences of Phago-Mixotrophic Mode of Nutrition.</title>
        <authorList>
            <person name="Burns J.A."/>
            <person name="Paasch A."/>
            <person name="Narechania A."/>
            <person name="Kim E."/>
        </authorList>
    </citation>
    <scope>NUCLEOTIDE SEQUENCE [LARGE SCALE GENOMIC DNA]</scope>
    <source>
        <strain evidence="1 2">PLY_AMNH</strain>
    </source>
</reference>
<keyword evidence="2" id="KW-1185">Reference proteome</keyword>
<accession>A0AAE0KQ00</accession>
<protein>
    <submittedName>
        <fullName evidence="1">Uncharacterized protein</fullName>
    </submittedName>
</protein>
<gene>
    <name evidence="1" type="ORF">CYMTET_34391</name>
</gene>
<dbReference type="AlphaFoldDB" id="A0AAE0KQ00"/>
<organism evidence="1 2">
    <name type="scientific">Cymbomonas tetramitiformis</name>
    <dbReference type="NCBI Taxonomy" id="36881"/>
    <lineage>
        <taxon>Eukaryota</taxon>
        <taxon>Viridiplantae</taxon>
        <taxon>Chlorophyta</taxon>
        <taxon>Pyramimonadophyceae</taxon>
        <taxon>Pyramimonadales</taxon>
        <taxon>Pyramimonadaceae</taxon>
        <taxon>Cymbomonas</taxon>
    </lineage>
</organism>
<dbReference type="EMBL" id="LGRX02021626">
    <property type="protein sequence ID" value="KAK3256473.1"/>
    <property type="molecule type" value="Genomic_DNA"/>
</dbReference>
<comment type="caution">
    <text evidence="1">The sequence shown here is derived from an EMBL/GenBank/DDBJ whole genome shotgun (WGS) entry which is preliminary data.</text>
</comment>
<sequence length="261" mass="28735">MFSRGVSRFGAAVRTSFQAKIAESKEQQSLLTTCRTFGTGRSQESLENSRQRTLKRLEEYEGFEAETLYNEIDRRFTAPKVGPPGKAELNILLGKCHTLEEASFAIKAVERYRSYRVSEDVLAPFDKGTTSLLLDALYRSGAHETALTAIIRFRELGLTPSASAIERVAAQASDLTEEEVENVVASYDALKVIKVLPPPEAATTVLLTLMNAGQIWRALQFATVLKQSGVEIDADVYERILRVADAAEEDTTELRGLLAGA</sequence>